<organism evidence="3 4">
    <name type="scientific">Pisolithus microcarpus 441</name>
    <dbReference type="NCBI Taxonomy" id="765257"/>
    <lineage>
        <taxon>Eukaryota</taxon>
        <taxon>Fungi</taxon>
        <taxon>Dikarya</taxon>
        <taxon>Basidiomycota</taxon>
        <taxon>Agaricomycotina</taxon>
        <taxon>Agaricomycetes</taxon>
        <taxon>Agaricomycetidae</taxon>
        <taxon>Boletales</taxon>
        <taxon>Sclerodermatineae</taxon>
        <taxon>Pisolithaceae</taxon>
        <taxon>Pisolithus</taxon>
    </lineage>
</organism>
<proteinExistence type="predicted"/>
<evidence type="ECO:0000259" key="2">
    <source>
        <dbReference type="Pfam" id="PF20722"/>
    </source>
</evidence>
<dbReference type="AlphaFoldDB" id="A0A0D0A9T6"/>
<sequence length="325" mass="35939">VPVTFLATICGLLDFHYLAQMPAFDERALAKLNAALDAFHAHKHTVLATGGHSEHFHIPKLELMQHIVASIQTLGAPMQWSADVMEHAHITEIKNPACAGNNQNYYTQIACHLDHSKRCFNFDLATQISHADDSDSDNNNNQDHELDEEGSHSLLSYSPTRKVIDYFEVAHAIAHSPPPDPPKLLCMFALGTTAIHLATKPALQMMIDEAVTLYELPDLHPAILDYLNRCARGIDHDITGRRCGVLGHSLPSNRLQIWAKVHVQVCNYHNPRNVEPAQTMNAAPPSKEHPHGLYNSAVFSPAADSDWPDQGLNGTPVLHLCPMHS</sequence>
<keyword evidence="4" id="KW-1185">Reference proteome</keyword>
<dbReference type="OrthoDB" id="3232986at2759"/>
<dbReference type="HOGENOM" id="CLU_064991_0_0_1"/>
<dbReference type="Pfam" id="PF20722">
    <property type="entry name" value="DUF6830"/>
    <property type="match status" value="1"/>
</dbReference>
<feature type="non-terminal residue" evidence="3">
    <location>
        <position position="1"/>
    </location>
</feature>
<reference evidence="3 4" key="1">
    <citation type="submission" date="2014-04" db="EMBL/GenBank/DDBJ databases">
        <authorList>
            <consortium name="DOE Joint Genome Institute"/>
            <person name="Kuo A."/>
            <person name="Kohler A."/>
            <person name="Costa M.D."/>
            <person name="Nagy L.G."/>
            <person name="Floudas D."/>
            <person name="Copeland A."/>
            <person name="Barry K.W."/>
            <person name="Cichocki N."/>
            <person name="Veneault-Fourrey C."/>
            <person name="LaButti K."/>
            <person name="Lindquist E.A."/>
            <person name="Lipzen A."/>
            <person name="Lundell T."/>
            <person name="Morin E."/>
            <person name="Murat C."/>
            <person name="Sun H."/>
            <person name="Tunlid A."/>
            <person name="Henrissat B."/>
            <person name="Grigoriev I.V."/>
            <person name="Hibbett D.S."/>
            <person name="Martin F."/>
            <person name="Nordberg H.P."/>
            <person name="Cantor M.N."/>
            <person name="Hua S.X."/>
        </authorList>
    </citation>
    <scope>NUCLEOTIDE SEQUENCE [LARGE SCALE GENOMIC DNA]</scope>
    <source>
        <strain evidence="3 4">441</strain>
    </source>
</reference>
<evidence type="ECO:0000313" key="3">
    <source>
        <dbReference type="EMBL" id="KIK28763.1"/>
    </source>
</evidence>
<dbReference type="STRING" id="765257.A0A0D0A9T6"/>
<feature type="domain" description="DUF6830" evidence="2">
    <location>
        <begin position="165"/>
        <end position="318"/>
    </location>
</feature>
<feature type="region of interest" description="Disordered" evidence="1">
    <location>
        <begin position="131"/>
        <end position="152"/>
    </location>
</feature>
<evidence type="ECO:0000256" key="1">
    <source>
        <dbReference type="SAM" id="MobiDB-lite"/>
    </source>
</evidence>
<reference evidence="4" key="2">
    <citation type="submission" date="2015-01" db="EMBL/GenBank/DDBJ databases">
        <title>Evolutionary Origins and Diversification of the Mycorrhizal Mutualists.</title>
        <authorList>
            <consortium name="DOE Joint Genome Institute"/>
            <consortium name="Mycorrhizal Genomics Consortium"/>
            <person name="Kohler A."/>
            <person name="Kuo A."/>
            <person name="Nagy L.G."/>
            <person name="Floudas D."/>
            <person name="Copeland A."/>
            <person name="Barry K.W."/>
            <person name="Cichocki N."/>
            <person name="Veneault-Fourrey C."/>
            <person name="LaButti K."/>
            <person name="Lindquist E.A."/>
            <person name="Lipzen A."/>
            <person name="Lundell T."/>
            <person name="Morin E."/>
            <person name="Murat C."/>
            <person name="Riley R."/>
            <person name="Ohm R."/>
            <person name="Sun H."/>
            <person name="Tunlid A."/>
            <person name="Henrissat B."/>
            <person name="Grigoriev I.V."/>
            <person name="Hibbett D.S."/>
            <person name="Martin F."/>
        </authorList>
    </citation>
    <scope>NUCLEOTIDE SEQUENCE [LARGE SCALE GENOMIC DNA]</scope>
    <source>
        <strain evidence="4">441</strain>
    </source>
</reference>
<gene>
    <name evidence="3" type="ORF">PISMIDRAFT_90161</name>
</gene>
<accession>A0A0D0A9T6</accession>
<dbReference type="InterPro" id="IPR049233">
    <property type="entry name" value="DUF6830"/>
</dbReference>
<evidence type="ECO:0000313" key="4">
    <source>
        <dbReference type="Proteomes" id="UP000054018"/>
    </source>
</evidence>
<dbReference type="Proteomes" id="UP000054018">
    <property type="component" value="Unassembled WGS sequence"/>
</dbReference>
<name>A0A0D0A9T6_9AGAM</name>
<dbReference type="EMBL" id="KN833691">
    <property type="protein sequence ID" value="KIK28763.1"/>
    <property type="molecule type" value="Genomic_DNA"/>
</dbReference>
<protein>
    <recommendedName>
        <fullName evidence="2">DUF6830 domain-containing protein</fullName>
    </recommendedName>
</protein>